<name>A0A699JGN3_TANCI</name>
<gene>
    <name evidence="1" type="ORF">Tci_607303</name>
</gene>
<reference evidence="1" key="1">
    <citation type="journal article" date="2019" name="Sci. Rep.">
        <title>Draft genome of Tanacetum cinerariifolium, the natural source of mosquito coil.</title>
        <authorList>
            <person name="Yamashiro T."/>
            <person name="Shiraishi A."/>
            <person name="Satake H."/>
            <person name="Nakayama K."/>
        </authorList>
    </citation>
    <scope>NUCLEOTIDE SEQUENCE</scope>
</reference>
<evidence type="ECO:0000313" key="1">
    <source>
        <dbReference type="EMBL" id="GFA35331.1"/>
    </source>
</evidence>
<protein>
    <submittedName>
        <fullName evidence="1">Uncharacterized protein</fullName>
    </submittedName>
</protein>
<organism evidence="1">
    <name type="scientific">Tanacetum cinerariifolium</name>
    <name type="common">Dalmatian daisy</name>
    <name type="synonym">Chrysanthemum cinerariifolium</name>
    <dbReference type="NCBI Taxonomy" id="118510"/>
    <lineage>
        <taxon>Eukaryota</taxon>
        <taxon>Viridiplantae</taxon>
        <taxon>Streptophyta</taxon>
        <taxon>Embryophyta</taxon>
        <taxon>Tracheophyta</taxon>
        <taxon>Spermatophyta</taxon>
        <taxon>Magnoliopsida</taxon>
        <taxon>eudicotyledons</taxon>
        <taxon>Gunneridae</taxon>
        <taxon>Pentapetalae</taxon>
        <taxon>asterids</taxon>
        <taxon>campanulids</taxon>
        <taxon>Asterales</taxon>
        <taxon>Asteraceae</taxon>
        <taxon>Asteroideae</taxon>
        <taxon>Anthemideae</taxon>
        <taxon>Anthemidinae</taxon>
        <taxon>Tanacetum</taxon>
    </lineage>
</organism>
<comment type="caution">
    <text evidence="1">The sequence shown here is derived from an EMBL/GenBank/DDBJ whole genome shotgun (WGS) entry which is preliminary data.</text>
</comment>
<proteinExistence type="predicted"/>
<dbReference type="AlphaFoldDB" id="A0A699JGN3"/>
<sequence length="344" mass="39063">MADYSFWEVIKNGNKVLMKTVGTVEQTYETTFVEEKLDRKNKMKARGTLLIALPNKDQLKFHSYTSSTSNTNEADNTAYGISTAHTQVNYIPPKPDIMFIDEQVENEYVDVVSNVSPSAVKTVESVDHDCDKRVMRPVWKNSRRANHENFANKMTHPHPKRRFVPQAILTKSGKLNIVGTPANTVRPVNTADLKPIMYYSRPISNAFKKGYLQAIRPFNKYSAYKKTIFNKEGNPQQKEYKEKGVIDSGYSRHMTGNNCYLTNYEDYDGGFVSFGDGKGRISRKGQIKLEHWILMMCTSLLDESQVLPRVPRKDNTYNVDLKSVVPTGGLTCLFAKATTDESNL</sequence>
<dbReference type="EMBL" id="BKCJ010409547">
    <property type="protein sequence ID" value="GFA35331.1"/>
    <property type="molecule type" value="Genomic_DNA"/>
</dbReference>
<accession>A0A699JGN3</accession>